<dbReference type="RefSeq" id="WP_091813356.1">
    <property type="nucleotide sequence ID" value="NZ_FOCW01000001.1"/>
</dbReference>
<proteinExistence type="inferred from homology"/>
<sequence length="533" mass="57561">MTTPDAAADTFTFDPAWLSALGVGALLPRSLSQWEPLVLEGLAQFLNTLPPARIEAIAQTQASLALDAPLPERITTLLLQCPTLHKLGQVLARQQHLPQALREQLRQLESTPARTDSGTVAALRQQLQSHVSASATPAAQLVIAEEPLAEGSVALVLPFHWQDKQGTHEGVFKVLRPGVAQQLDEELSVLPQIAAFLEQRGQALQLPALDYSGTLDGVARLLREEILLEREQAHLQAAHALYACTPAIHIPALLPWSAPWVTAMERIHGQPLAEAELPHHERQRLASIAIDALLAQPFWSPDDPALFHGDLHGGNLMLTHDGRLAVLDWALIAPMPKPAREAVVAAMIGGITLDARQLRKAVSRLGNISPDDPRLVASVEQALDALIPPPGSMAVPRLAGFDWLLGLLDQLALDGHIHVDPALSLFRKTWLSLAGVLADLGGEVSPDLPLIQRGLSQLLAEWPRRSLAQPLDASALGTHVSNAELAHALMAASMSGWQWAWRASARFWSGAPHLWSGWAPPPQPAPSPTLPLR</sequence>
<dbReference type="Proteomes" id="UP000199531">
    <property type="component" value="Unassembled WGS sequence"/>
</dbReference>
<evidence type="ECO:0000313" key="4">
    <source>
        <dbReference type="Proteomes" id="UP000199531"/>
    </source>
</evidence>
<evidence type="ECO:0000256" key="1">
    <source>
        <dbReference type="ARBA" id="ARBA00009670"/>
    </source>
</evidence>
<dbReference type="InterPro" id="IPR050154">
    <property type="entry name" value="UbiB_kinase"/>
</dbReference>
<dbReference type="Pfam" id="PF03109">
    <property type="entry name" value="ABC1"/>
    <property type="match status" value="1"/>
</dbReference>
<dbReference type="Gene3D" id="3.90.1200.10">
    <property type="match status" value="1"/>
</dbReference>
<keyword evidence="4" id="KW-1185">Reference proteome</keyword>
<name>A0A1H8DW59_9BURK</name>
<feature type="domain" description="ABC1 atypical kinase-like" evidence="2">
    <location>
        <begin position="143"/>
        <end position="360"/>
    </location>
</feature>
<dbReference type="SUPFAM" id="SSF56112">
    <property type="entry name" value="Protein kinase-like (PK-like)"/>
    <property type="match status" value="1"/>
</dbReference>
<dbReference type="PANTHER" id="PTHR10566">
    <property type="entry name" value="CHAPERONE-ACTIVITY OF BC1 COMPLEX CABC1 -RELATED"/>
    <property type="match status" value="1"/>
</dbReference>
<dbReference type="PANTHER" id="PTHR10566:SF113">
    <property type="entry name" value="PROTEIN ACTIVITY OF BC1 COMPLEX KINASE 7, CHLOROPLASTIC"/>
    <property type="match status" value="1"/>
</dbReference>
<dbReference type="AlphaFoldDB" id="A0A1H8DW59"/>
<evidence type="ECO:0000259" key="2">
    <source>
        <dbReference type="Pfam" id="PF03109"/>
    </source>
</evidence>
<dbReference type="InterPro" id="IPR011009">
    <property type="entry name" value="Kinase-like_dom_sf"/>
</dbReference>
<reference evidence="3 4" key="1">
    <citation type="submission" date="2016-10" db="EMBL/GenBank/DDBJ databases">
        <authorList>
            <person name="de Groot N.N."/>
        </authorList>
    </citation>
    <scope>NUCLEOTIDE SEQUENCE [LARGE SCALE GENOMIC DNA]</scope>
    <source>
        <strain evidence="3 4">DSM 15123</strain>
    </source>
</reference>
<gene>
    <name evidence="3" type="ORF">SAMN02745977_00471</name>
</gene>
<organism evidence="3 4">
    <name type="scientific">Brachymonas denitrificans DSM 15123</name>
    <dbReference type="NCBI Taxonomy" id="1121117"/>
    <lineage>
        <taxon>Bacteria</taxon>
        <taxon>Pseudomonadati</taxon>
        <taxon>Pseudomonadota</taxon>
        <taxon>Betaproteobacteria</taxon>
        <taxon>Burkholderiales</taxon>
        <taxon>Comamonadaceae</taxon>
        <taxon>Brachymonas</taxon>
    </lineage>
</organism>
<dbReference type="EMBL" id="FOCW01000001">
    <property type="protein sequence ID" value="SEN11396.1"/>
    <property type="molecule type" value="Genomic_DNA"/>
</dbReference>
<comment type="similarity">
    <text evidence="1">Belongs to the protein kinase superfamily. ADCK protein kinase family.</text>
</comment>
<dbReference type="InterPro" id="IPR004147">
    <property type="entry name" value="ABC1_dom"/>
</dbReference>
<dbReference type="STRING" id="1121117.SAMN02745977_00471"/>
<protein>
    <submittedName>
        <fullName evidence="3">Ubiquinone biosynthesis protein</fullName>
    </submittedName>
</protein>
<evidence type="ECO:0000313" key="3">
    <source>
        <dbReference type="EMBL" id="SEN11396.1"/>
    </source>
</evidence>
<accession>A0A1H8DW59</accession>
<keyword evidence="3" id="KW-0830">Ubiquinone</keyword>
<dbReference type="OrthoDB" id="236897at2"/>